<evidence type="ECO:0000313" key="2">
    <source>
        <dbReference type="EMBL" id="GMN21306.1"/>
    </source>
</evidence>
<evidence type="ECO:0000256" key="1">
    <source>
        <dbReference type="SAM" id="MobiDB-lite"/>
    </source>
</evidence>
<gene>
    <name evidence="2" type="ORF">TIFTF001_048861</name>
</gene>
<keyword evidence="3" id="KW-1185">Reference proteome</keyword>
<feature type="non-terminal residue" evidence="2">
    <location>
        <position position="1"/>
    </location>
</feature>
<dbReference type="EMBL" id="BTGU01006566">
    <property type="protein sequence ID" value="GMN21306.1"/>
    <property type="molecule type" value="Genomic_DNA"/>
</dbReference>
<protein>
    <submittedName>
        <fullName evidence="2">Uncharacterized protein</fullName>
    </submittedName>
</protein>
<evidence type="ECO:0000313" key="3">
    <source>
        <dbReference type="Proteomes" id="UP001187192"/>
    </source>
</evidence>
<sequence length="35" mass="3462">RGRVAGRPVVGGRWYVAGVGGESPASDAGDGEDFG</sequence>
<dbReference type="AlphaFoldDB" id="A0AA87ZAZ4"/>
<comment type="caution">
    <text evidence="2">The sequence shown here is derived from an EMBL/GenBank/DDBJ whole genome shotgun (WGS) entry which is preliminary data.</text>
</comment>
<reference evidence="2" key="1">
    <citation type="submission" date="2023-07" db="EMBL/GenBank/DDBJ databases">
        <title>draft genome sequence of fig (Ficus carica).</title>
        <authorList>
            <person name="Takahashi T."/>
            <person name="Nishimura K."/>
        </authorList>
    </citation>
    <scope>NUCLEOTIDE SEQUENCE</scope>
</reference>
<feature type="region of interest" description="Disordered" evidence="1">
    <location>
        <begin position="14"/>
        <end position="35"/>
    </location>
</feature>
<dbReference type="Proteomes" id="UP001187192">
    <property type="component" value="Unassembled WGS sequence"/>
</dbReference>
<organism evidence="2 3">
    <name type="scientific">Ficus carica</name>
    <name type="common">Common fig</name>
    <dbReference type="NCBI Taxonomy" id="3494"/>
    <lineage>
        <taxon>Eukaryota</taxon>
        <taxon>Viridiplantae</taxon>
        <taxon>Streptophyta</taxon>
        <taxon>Embryophyta</taxon>
        <taxon>Tracheophyta</taxon>
        <taxon>Spermatophyta</taxon>
        <taxon>Magnoliopsida</taxon>
        <taxon>eudicotyledons</taxon>
        <taxon>Gunneridae</taxon>
        <taxon>Pentapetalae</taxon>
        <taxon>rosids</taxon>
        <taxon>fabids</taxon>
        <taxon>Rosales</taxon>
        <taxon>Moraceae</taxon>
        <taxon>Ficeae</taxon>
        <taxon>Ficus</taxon>
    </lineage>
</organism>
<proteinExistence type="predicted"/>
<accession>A0AA87ZAZ4</accession>
<name>A0AA87ZAZ4_FICCA</name>